<keyword evidence="15" id="KW-0539">Nucleus</keyword>
<dbReference type="InterPro" id="IPR041006">
    <property type="entry name" value="Morc_S5"/>
</dbReference>
<evidence type="ECO:0000256" key="8">
    <source>
        <dbReference type="ARBA" id="ARBA00022801"/>
    </source>
</evidence>
<evidence type="ECO:0000256" key="6">
    <source>
        <dbReference type="ARBA" id="ARBA00022759"/>
    </source>
</evidence>
<dbReference type="GO" id="GO:0005524">
    <property type="term" value="F:ATP binding"/>
    <property type="evidence" value="ECO:0007669"/>
    <property type="project" value="UniProtKB-KW"/>
</dbReference>
<dbReference type="GO" id="GO:0031349">
    <property type="term" value="P:positive regulation of defense response"/>
    <property type="evidence" value="ECO:0007669"/>
    <property type="project" value="UniProtKB-ARBA"/>
</dbReference>
<evidence type="ECO:0000256" key="4">
    <source>
        <dbReference type="ARBA" id="ARBA00022722"/>
    </source>
</evidence>
<dbReference type="FunFam" id="3.30.565.10:FF:000075">
    <property type="entry name" value="MORC family CW-type zinc finger protein 4"/>
    <property type="match status" value="1"/>
</dbReference>
<organism evidence="19 20">
    <name type="scientific">Quercus suber</name>
    <name type="common">Cork oak</name>
    <dbReference type="NCBI Taxonomy" id="58331"/>
    <lineage>
        <taxon>Eukaryota</taxon>
        <taxon>Viridiplantae</taxon>
        <taxon>Streptophyta</taxon>
        <taxon>Embryophyta</taxon>
        <taxon>Tracheophyta</taxon>
        <taxon>Spermatophyta</taxon>
        <taxon>Magnoliopsida</taxon>
        <taxon>eudicotyledons</taxon>
        <taxon>Gunneridae</taxon>
        <taxon>Pentapetalae</taxon>
        <taxon>rosids</taxon>
        <taxon>fabids</taxon>
        <taxon>Fagales</taxon>
        <taxon>Fagaceae</taxon>
        <taxon>Quercus</taxon>
    </lineage>
</organism>
<evidence type="ECO:0000256" key="14">
    <source>
        <dbReference type="ARBA" id="ARBA00023204"/>
    </source>
</evidence>
<reference evidence="19 20" key="1">
    <citation type="journal article" date="2018" name="Sci. Data">
        <title>The draft genome sequence of cork oak.</title>
        <authorList>
            <person name="Ramos A.M."/>
            <person name="Usie A."/>
            <person name="Barbosa P."/>
            <person name="Barros P.M."/>
            <person name="Capote T."/>
            <person name="Chaves I."/>
            <person name="Simoes F."/>
            <person name="Abreu I."/>
            <person name="Carrasquinho I."/>
            <person name="Faro C."/>
            <person name="Guimaraes J.B."/>
            <person name="Mendonca D."/>
            <person name="Nobrega F."/>
            <person name="Rodrigues L."/>
            <person name="Saibo N.J.M."/>
            <person name="Varela M.C."/>
            <person name="Egas C."/>
            <person name="Matos J."/>
            <person name="Miguel C.M."/>
            <person name="Oliveira M.M."/>
            <person name="Ricardo C.P."/>
            <person name="Goncalves S."/>
        </authorList>
    </citation>
    <scope>NUCLEOTIDE SEQUENCE [LARGE SCALE GENOMIC DNA]</scope>
    <source>
        <strain evidence="20">cv. HL8</strain>
    </source>
</reference>
<feature type="region of interest" description="Disordered" evidence="17">
    <location>
        <begin position="1"/>
        <end position="48"/>
    </location>
</feature>
<dbReference type="EMBL" id="PKMF04000098">
    <property type="protein sequence ID" value="KAK7850592.1"/>
    <property type="molecule type" value="Genomic_DNA"/>
</dbReference>
<feature type="compositionally biased region" description="Polar residues" evidence="17">
    <location>
        <begin position="29"/>
        <end position="48"/>
    </location>
</feature>
<evidence type="ECO:0000256" key="16">
    <source>
        <dbReference type="SAM" id="Coils"/>
    </source>
</evidence>
<keyword evidence="14" id="KW-0234">DNA repair</keyword>
<keyword evidence="20" id="KW-1185">Reference proteome</keyword>
<evidence type="ECO:0000256" key="5">
    <source>
        <dbReference type="ARBA" id="ARBA00022741"/>
    </source>
</evidence>
<keyword evidence="7" id="KW-0227">DNA damage</keyword>
<feature type="coiled-coil region" evidence="16">
    <location>
        <begin position="574"/>
        <end position="608"/>
    </location>
</feature>
<evidence type="ECO:0000256" key="11">
    <source>
        <dbReference type="ARBA" id="ARBA00022884"/>
    </source>
</evidence>
<keyword evidence="4" id="KW-0540">Nuclease</keyword>
<dbReference type="GO" id="GO:0016887">
    <property type="term" value="F:ATP hydrolysis activity"/>
    <property type="evidence" value="ECO:0007669"/>
    <property type="project" value="InterPro"/>
</dbReference>
<evidence type="ECO:0000256" key="17">
    <source>
        <dbReference type="SAM" id="MobiDB-lite"/>
    </source>
</evidence>
<dbReference type="Gene3D" id="3.30.565.10">
    <property type="entry name" value="Histidine kinase-like ATPase, C-terminal domain"/>
    <property type="match status" value="1"/>
</dbReference>
<comment type="similarity">
    <text evidence="3">Belongs to the MORC ATPase protein family.</text>
</comment>
<evidence type="ECO:0000256" key="10">
    <source>
        <dbReference type="ARBA" id="ARBA00022853"/>
    </source>
</evidence>
<dbReference type="InterPro" id="IPR036890">
    <property type="entry name" value="HATPase_C_sf"/>
</dbReference>
<evidence type="ECO:0000256" key="9">
    <source>
        <dbReference type="ARBA" id="ARBA00022840"/>
    </source>
</evidence>
<evidence type="ECO:0000256" key="2">
    <source>
        <dbReference type="ARBA" id="ARBA00004123"/>
    </source>
</evidence>
<evidence type="ECO:0000259" key="18">
    <source>
        <dbReference type="Pfam" id="PF17942"/>
    </source>
</evidence>
<dbReference type="PANTHER" id="PTHR23336">
    <property type="entry name" value="ZINC FINGER CW-TYPE COILED-COIL DOMAIN PROTEIN 3"/>
    <property type="match status" value="1"/>
</dbReference>
<keyword evidence="8" id="KW-0378">Hydrolase</keyword>
<dbReference type="GO" id="GO:0003723">
    <property type="term" value="F:RNA binding"/>
    <property type="evidence" value="ECO:0007669"/>
    <property type="project" value="UniProtKB-KW"/>
</dbReference>
<dbReference type="PANTHER" id="PTHR23336:SF50">
    <property type="entry name" value="PROTEIN MICRORCHIDIA 1-RELATED"/>
    <property type="match status" value="1"/>
</dbReference>
<keyword evidence="9" id="KW-0067">ATP-binding</keyword>
<protein>
    <submittedName>
        <fullName evidence="19">Protein microrchidia 2</fullName>
    </submittedName>
</protein>
<dbReference type="GO" id="GO:0005634">
    <property type="term" value="C:nucleus"/>
    <property type="evidence" value="ECO:0007669"/>
    <property type="project" value="UniProtKB-SubCell"/>
</dbReference>
<dbReference type="SUPFAM" id="SSF55874">
    <property type="entry name" value="ATPase domain of HSP90 chaperone/DNA topoisomerase II/histidine kinase"/>
    <property type="match status" value="1"/>
</dbReference>
<name>A0AAW0LG74_QUESU</name>
<comment type="caution">
    <text evidence="19">The sequence shown here is derived from an EMBL/GenBank/DDBJ whole genome shotgun (WGS) entry which is preliminary data.</text>
</comment>
<accession>A0AAW0LG74</accession>
<keyword evidence="6" id="KW-0255">Endonuclease</keyword>
<keyword evidence="12 16" id="KW-0175">Coiled coil</keyword>
<evidence type="ECO:0000256" key="7">
    <source>
        <dbReference type="ARBA" id="ARBA00022763"/>
    </source>
</evidence>
<evidence type="ECO:0000256" key="13">
    <source>
        <dbReference type="ARBA" id="ARBA00023158"/>
    </source>
</evidence>
<feature type="compositionally biased region" description="Basic and acidic residues" evidence="17">
    <location>
        <begin position="1"/>
        <end position="14"/>
    </location>
</feature>
<evidence type="ECO:0000256" key="12">
    <source>
        <dbReference type="ARBA" id="ARBA00023054"/>
    </source>
</evidence>
<dbReference type="Pfam" id="PF17942">
    <property type="entry name" value="Morc6_S5"/>
    <property type="match status" value="1"/>
</dbReference>
<evidence type="ECO:0000256" key="15">
    <source>
        <dbReference type="ARBA" id="ARBA00023242"/>
    </source>
</evidence>
<keyword evidence="13" id="KW-0943">RNA-mediated gene silencing</keyword>
<keyword evidence="11" id="KW-0694">RNA-binding</keyword>
<gene>
    <name evidence="19" type="primary">MORC2</name>
    <name evidence="19" type="ORF">CFP56_000507</name>
</gene>
<dbReference type="Proteomes" id="UP000237347">
    <property type="component" value="Unassembled WGS sequence"/>
</dbReference>
<dbReference type="AlphaFoldDB" id="A0AAW0LG74"/>
<evidence type="ECO:0000313" key="19">
    <source>
        <dbReference type="EMBL" id="KAK7850592.1"/>
    </source>
</evidence>
<dbReference type="InterPro" id="IPR045261">
    <property type="entry name" value="MORC_ATPase"/>
</dbReference>
<dbReference type="GO" id="GO:0006325">
    <property type="term" value="P:chromatin organization"/>
    <property type="evidence" value="ECO:0007669"/>
    <property type="project" value="UniProtKB-KW"/>
</dbReference>
<keyword evidence="5" id="KW-0547">Nucleotide-binding</keyword>
<evidence type="ECO:0000256" key="3">
    <source>
        <dbReference type="ARBA" id="ARBA00007845"/>
    </source>
</evidence>
<proteinExistence type="inferred from homology"/>
<dbReference type="GO" id="GO:0006281">
    <property type="term" value="P:DNA repair"/>
    <property type="evidence" value="ECO:0007669"/>
    <property type="project" value="UniProtKB-KW"/>
</dbReference>
<comment type="subcellular location">
    <subcellularLocation>
        <location evidence="2">Nucleus</location>
    </subcellularLocation>
</comment>
<dbReference type="GO" id="GO:0004519">
    <property type="term" value="F:endonuclease activity"/>
    <property type="evidence" value="ECO:0007669"/>
    <property type="project" value="UniProtKB-KW"/>
</dbReference>
<dbReference type="GO" id="GO:0031047">
    <property type="term" value="P:regulatory ncRNA-mediated gene silencing"/>
    <property type="evidence" value="ECO:0007669"/>
    <property type="project" value="UniProtKB-KW"/>
</dbReference>
<comment type="cofactor">
    <cofactor evidence="1">
        <name>Mn(2+)</name>
        <dbReference type="ChEBI" id="CHEBI:29035"/>
    </cofactor>
</comment>
<evidence type="ECO:0000313" key="20">
    <source>
        <dbReference type="Proteomes" id="UP000237347"/>
    </source>
</evidence>
<evidence type="ECO:0000256" key="1">
    <source>
        <dbReference type="ARBA" id="ARBA00001936"/>
    </source>
</evidence>
<sequence>MPPKVEKEPAKVIEVDISDDEANGGVGATPTNNKTTSQQQSSVALTPVSSNKDLVSQSFWKAGAYDVGPTTRPPLDHGQLEHARVHPKFLHSNATSHKWAFGAIAELLDNAVDEIHNGATFVKVDKIDIMKDNSPALLFQDDGGGMDPARIRKCMSLGYSSKKSNTTIGQYGNGFKTSTMRLGADVIVLSRATSASRATQSVGLLSYTFLRRTGQDDVIVPMIDYDVSGNWAEPIIYGSQDDWSANLKIILEWSPFPSKEELMLQFEDIGPHGTKIIIYNLWLNDEGIYELSFDDDDEDIRLRDEASRGSLTKLNKKAVELQSHISYRIRYSLRLNIADELQHSNVVSYKPQLGLGTKEVTVETTIGFAKEFPSIPVCGFNVYHKNRLIRPFWKVSADGSSKGSGVLEANFIEPAHDKQDFERSSLFIRLEARLKQMLNDYWFVNMKGHCHLMGYQPPNFRPHHAQKEPLVQPLIGLAANLGQEVVQPIVSLPANTGQGLSNGHTGPWIASVTAAAWYWSSKGNGGGGSCGGGVNGISMVAILGSYDQLASMDGSGPISVDQICEENIQLFMRCEEHMQKENELKQMIEGLEKELKEAKMKRDQLSLYLETRKKQKIVEPQIGDV</sequence>
<keyword evidence="10" id="KW-0156">Chromatin regulator</keyword>
<dbReference type="Pfam" id="PF13589">
    <property type="entry name" value="HATPase_c_3"/>
    <property type="match status" value="1"/>
</dbReference>
<feature type="domain" description="Morc S5" evidence="18">
    <location>
        <begin position="333"/>
        <end position="442"/>
    </location>
</feature>